<accession>A0A6D2IG53</accession>
<dbReference type="EMBL" id="CACVBM020001052">
    <property type="protein sequence ID" value="CAA7026560.1"/>
    <property type="molecule type" value="Genomic_DNA"/>
</dbReference>
<sequence length="97" mass="11086">MLTSEKNGAKRGCLPLRKTEHKSVEALTEDYVERGSMYETLMVIKGRHQRRMLASLKNGAEIGYIDNQRRSGEEDSRTRHHRDVMVIKGRKKGGLGM</sequence>
<protein>
    <submittedName>
        <fullName evidence="1">Uncharacterized protein</fullName>
    </submittedName>
</protein>
<evidence type="ECO:0000313" key="2">
    <source>
        <dbReference type="EMBL" id="CAA7037997.1"/>
    </source>
</evidence>
<gene>
    <name evidence="1" type="ORF">MERR_LOCUS13795</name>
    <name evidence="2" type="ORF">MERR_LOCUS25232</name>
</gene>
<evidence type="ECO:0000313" key="3">
    <source>
        <dbReference type="Proteomes" id="UP000467841"/>
    </source>
</evidence>
<dbReference type="AlphaFoldDB" id="A0A6D2IG53"/>
<dbReference type="EMBL" id="CACVBM020001185">
    <property type="protein sequence ID" value="CAA7037997.1"/>
    <property type="molecule type" value="Genomic_DNA"/>
</dbReference>
<name>A0A6D2IG53_9BRAS</name>
<keyword evidence="3" id="KW-1185">Reference proteome</keyword>
<organism evidence="1 3">
    <name type="scientific">Microthlaspi erraticum</name>
    <dbReference type="NCBI Taxonomy" id="1685480"/>
    <lineage>
        <taxon>Eukaryota</taxon>
        <taxon>Viridiplantae</taxon>
        <taxon>Streptophyta</taxon>
        <taxon>Embryophyta</taxon>
        <taxon>Tracheophyta</taxon>
        <taxon>Spermatophyta</taxon>
        <taxon>Magnoliopsida</taxon>
        <taxon>eudicotyledons</taxon>
        <taxon>Gunneridae</taxon>
        <taxon>Pentapetalae</taxon>
        <taxon>rosids</taxon>
        <taxon>malvids</taxon>
        <taxon>Brassicales</taxon>
        <taxon>Brassicaceae</taxon>
        <taxon>Coluteocarpeae</taxon>
        <taxon>Microthlaspi</taxon>
    </lineage>
</organism>
<evidence type="ECO:0000313" key="1">
    <source>
        <dbReference type="EMBL" id="CAA7026560.1"/>
    </source>
</evidence>
<proteinExistence type="predicted"/>
<reference evidence="1 3" key="1">
    <citation type="submission" date="2020-01" db="EMBL/GenBank/DDBJ databases">
        <authorList>
            <person name="Mishra B."/>
        </authorList>
    </citation>
    <scope>NUCLEOTIDE SEQUENCE [LARGE SCALE GENOMIC DNA]</scope>
</reference>
<dbReference type="Proteomes" id="UP000467841">
    <property type="component" value="Unassembled WGS sequence"/>
</dbReference>